<keyword evidence="1" id="KW-0812">Transmembrane</keyword>
<dbReference type="Pfam" id="PF07705">
    <property type="entry name" value="CARDB"/>
    <property type="match status" value="1"/>
</dbReference>
<accession>A0A517QQB9</accession>
<dbReference type="InterPro" id="IPR011635">
    <property type="entry name" value="CARDB"/>
</dbReference>
<dbReference type="Proteomes" id="UP000315724">
    <property type="component" value="Chromosome"/>
</dbReference>
<keyword evidence="1" id="KW-0472">Membrane</keyword>
<dbReference type="AlphaFoldDB" id="A0A517QQB9"/>
<evidence type="ECO:0000313" key="3">
    <source>
        <dbReference type="EMBL" id="QDT33825.1"/>
    </source>
</evidence>
<name>A0A517QQB9_9PLAN</name>
<dbReference type="InterPro" id="IPR013783">
    <property type="entry name" value="Ig-like_fold"/>
</dbReference>
<evidence type="ECO:0000313" key="4">
    <source>
        <dbReference type="Proteomes" id="UP000315724"/>
    </source>
</evidence>
<sequence length="719" mass="79299">MTFMNQALLWGAAASLIPLVIHILNRNRFRTVEWGAMHLLESVIRVNHKRFRLDQLILLLVRCSIPLLLAFCLARPVLTGTQGLEGESPVSIVILLDNSYSMETNSETGTRFEKAVEAATRLIGETSRGSEIAVILTGGIPTRLFDEPVFDSDVVIQKLSRIEGGMGASDMQAAVDEALVVLAGMSHARRECIILSDFQNHDWEVIHKDTLQAIRRQFESLEIVPELSLMQLGKPVQENISVDSLSFPRRALGVGQRLDLRANLRNHGPSNVENVRVIFRIDGVEDSVTQLQLAPSAETQVLFPGEFKTPGSHVVEVEAVTDDPLQADNRFAAAVTVWENIKVLLVDGAPSSQPLQGETDYLSVALTPLTFGRVQLLDLVETETIQVKELDEERLKKSRVVVLANVSKLSDGQLKLLETYVKDGGAVLVCGGDQLDLNWYREKMFLDGQGLLPVSFGPLLGEVGEKSSSTAVLSQRFDHVALEFFNDPSNGDLSSATIRRWYQLAVPSEASEIVTLAMLDSGDPLLVEKNYGEGVVVQMATACDADWSDFPLRPVYVPMMQQLITTMASRISPPRNIQTGDSAVALIPDLSDQVTVSVVTPDGLQRSVKTVTEGTAQLARYEETQRPGLYTMSLPSTEAIHFVAETSRAESSLDLFDEKELAALADELSATVLESPEQYLKLDRLRRHGREVWKIALAALLGLLFLELILQQRFARVRA</sequence>
<feature type="transmembrane region" description="Helical" evidence="1">
    <location>
        <begin position="6"/>
        <end position="24"/>
    </location>
</feature>
<dbReference type="Gene3D" id="3.40.50.880">
    <property type="match status" value="1"/>
</dbReference>
<reference evidence="3 4" key="1">
    <citation type="submission" date="2019-02" db="EMBL/GenBank/DDBJ databases">
        <title>Deep-cultivation of Planctomycetes and their phenomic and genomic characterization uncovers novel biology.</title>
        <authorList>
            <person name="Wiegand S."/>
            <person name="Jogler M."/>
            <person name="Boedeker C."/>
            <person name="Pinto D."/>
            <person name="Vollmers J."/>
            <person name="Rivas-Marin E."/>
            <person name="Kohn T."/>
            <person name="Peeters S.H."/>
            <person name="Heuer A."/>
            <person name="Rast P."/>
            <person name="Oberbeckmann S."/>
            <person name="Bunk B."/>
            <person name="Jeske O."/>
            <person name="Meyerdierks A."/>
            <person name="Storesund J.E."/>
            <person name="Kallscheuer N."/>
            <person name="Luecker S."/>
            <person name="Lage O.M."/>
            <person name="Pohl T."/>
            <person name="Merkel B.J."/>
            <person name="Hornburger P."/>
            <person name="Mueller R.-W."/>
            <person name="Bruemmer F."/>
            <person name="Labrenz M."/>
            <person name="Spormann A.M."/>
            <person name="Op den Camp H."/>
            <person name="Overmann J."/>
            <person name="Amann R."/>
            <person name="Jetten M.S.M."/>
            <person name="Mascher T."/>
            <person name="Medema M.H."/>
            <person name="Devos D.P."/>
            <person name="Kaster A.-K."/>
            <person name="Ovreas L."/>
            <person name="Rohde M."/>
            <person name="Galperin M.Y."/>
            <person name="Jogler C."/>
        </authorList>
    </citation>
    <scope>NUCLEOTIDE SEQUENCE [LARGE SCALE GENOMIC DNA]</scope>
    <source>
        <strain evidence="3 4">Mal48</strain>
    </source>
</reference>
<dbReference type="Pfam" id="PF07584">
    <property type="entry name" value="BatA"/>
    <property type="match status" value="1"/>
</dbReference>
<dbReference type="InterPro" id="IPR024163">
    <property type="entry name" value="Aerotolerance_reg_N"/>
</dbReference>
<dbReference type="Pfam" id="PF13519">
    <property type="entry name" value="VWA_2"/>
    <property type="match status" value="1"/>
</dbReference>
<proteinExistence type="predicted"/>
<dbReference type="CDD" id="cd00198">
    <property type="entry name" value="vWFA"/>
    <property type="match status" value="1"/>
</dbReference>
<gene>
    <name evidence="3" type="ORF">Mal48_30810</name>
</gene>
<dbReference type="SUPFAM" id="SSF53300">
    <property type="entry name" value="vWA-like"/>
    <property type="match status" value="1"/>
</dbReference>
<feature type="transmembrane region" description="Helical" evidence="1">
    <location>
        <begin position="692"/>
        <end position="710"/>
    </location>
</feature>
<dbReference type="NCBIfam" id="TIGR02226">
    <property type="entry name" value="two_anch"/>
    <property type="match status" value="1"/>
</dbReference>
<feature type="domain" description="VWFA" evidence="2">
    <location>
        <begin position="89"/>
        <end position="259"/>
    </location>
</feature>
<dbReference type="OrthoDB" id="7052926at2"/>
<evidence type="ECO:0000259" key="2">
    <source>
        <dbReference type="SMART" id="SM00327"/>
    </source>
</evidence>
<dbReference type="InterPro" id="IPR011933">
    <property type="entry name" value="Double_TM_dom"/>
</dbReference>
<evidence type="ECO:0000256" key="1">
    <source>
        <dbReference type="SAM" id="Phobius"/>
    </source>
</evidence>
<dbReference type="InterPro" id="IPR036465">
    <property type="entry name" value="vWFA_dom_sf"/>
</dbReference>
<dbReference type="PANTHER" id="PTHR37464">
    <property type="entry name" value="BLL2463 PROTEIN"/>
    <property type="match status" value="1"/>
</dbReference>
<dbReference type="KEGG" id="tpol:Mal48_30810"/>
<dbReference type="Gene3D" id="3.40.50.410">
    <property type="entry name" value="von Willebrand factor, type A domain"/>
    <property type="match status" value="1"/>
</dbReference>
<dbReference type="InterPro" id="IPR029062">
    <property type="entry name" value="Class_I_gatase-like"/>
</dbReference>
<dbReference type="EMBL" id="CP036267">
    <property type="protein sequence ID" value="QDT33825.1"/>
    <property type="molecule type" value="Genomic_DNA"/>
</dbReference>
<keyword evidence="4" id="KW-1185">Reference proteome</keyword>
<dbReference type="PANTHER" id="PTHR37464:SF1">
    <property type="entry name" value="BLL2463 PROTEIN"/>
    <property type="match status" value="1"/>
</dbReference>
<organism evidence="3 4">
    <name type="scientific">Thalassoglobus polymorphus</name>
    <dbReference type="NCBI Taxonomy" id="2527994"/>
    <lineage>
        <taxon>Bacteria</taxon>
        <taxon>Pseudomonadati</taxon>
        <taxon>Planctomycetota</taxon>
        <taxon>Planctomycetia</taxon>
        <taxon>Planctomycetales</taxon>
        <taxon>Planctomycetaceae</taxon>
        <taxon>Thalassoglobus</taxon>
    </lineage>
</organism>
<dbReference type="Gene3D" id="2.60.40.10">
    <property type="entry name" value="Immunoglobulins"/>
    <property type="match status" value="1"/>
</dbReference>
<dbReference type="SMART" id="SM00327">
    <property type="entry name" value="VWA"/>
    <property type="match status" value="1"/>
</dbReference>
<dbReference type="SUPFAM" id="SSF52317">
    <property type="entry name" value="Class I glutamine amidotransferase-like"/>
    <property type="match status" value="1"/>
</dbReference>
<dbReference type="InterPro" id="IPR002035">
    <property type="entry name" value="VWF_A"/>
</dbReference>
<protein>
    <recommendedName>
        <fullName evidence="2">VWFA domain-containing protein</fullName>
    </recommendedName>
</protein>
<keyword evidence="1" id="KW-1133">Transmembrane helix</keyword>